<feature type="compositionally biased region" description="Acidic residues" evidence="1">
    <location>
        <begin position="12"/>
        <end position="29"/>
    </location>
</feature>
<accession>A0A9P9Z1B0</accession>
<evidence type="ECO:0000256" key="1">
    <source>
        <dbReference type="SAM" id="MobiDB-lite"/>
    </source>
</evidence>
<dbReference type="Proteomes" id="UP001059596">
    <property type="component" value="Chromosome 3R"/>
</dbReference>
<sequence>MESRNATASKEVDDDDDDDEDDADDEDEVGAWGRWWQTPSSLLSQRPNSRRFDDPGPSPKSRRHQAELRISELRLGTWPVAVCRQFGLTG</sequence>
<organism evidence="2 3">
    <name type="scientific">Drosophila gunungcola</name>
    <name type="common">fruit fly</name>
    <dbReference type="NCBI Taxonomy" id="103775"/>
    <lineage>
        <taxon>Eukaryota</taxon>
        <taxon>Metazoa</taxon>
        <taxon>Ecdysozoa</taxon>
        <taxon>Arthropoda</taxon>
        <taxon>Hexapoda</taxon>
        <taxon>Insecta</taxon>
        <taxon>Pterygota</taxon>
        <taxon>Neoptera</taxon>
        <taxon>Endopterygota</taxon>
        <taxon>Diptera</taxon>
        <taxon>Brachycera</taxon>
        <taxon>Muscomorpha</taxon>
        <taxon>Ephydroidea</taxon>
        <taxon>Drosophilidae</taxon>
        <taxon>Drosophila</taxon>
        <taxon>Sophophora</taxon>
    </lineage>
</organism>
<evidence type="ECO:0000313" key="2">
    <source>
        <dbReference type="EMBL" id="KAI8046921.1"/>
    </source>
</evidence>
<protein>
    <submittedName>
        <fullName evidence="2">Uncharacterized protein</fullName>
    </submittedName>
</protein>
<feature type="compositionally biased region" description="Polar residues" evidence="1">
    <location>
        <begin position="37"/>
        <end position="47"/>
    </location>
</feature>
<dbReference type="EMBL" id="JAMKOV010000001">
    <property type="protein sequence ID" value="KAI8046921.1"/>
    <property type="molecule type" value="Genomic_DNA"/>
</dbReference>
<comment type="caution">
    <text evidence="2">The sequence shown here is derived from an EMBL/GenBank/DDBJ whole genome shotgun (WGS) entry which is preliminary data.</text>
</comment>
<name>A0A9P9Z1B0_9MUSC</name>
<dbReference type="AlphaFoldDB" id="A0A9P9Z1B0"/>
<feature type="region of interest" description="Disordered" evidence="1">
    <location>
        <begin position="1"/>
        <end position="65"/>
    </location>
</feature>
<evidence type="ECO:0000313" key="3">
    <source>
        <dbReference type="Proteomes" id="UP001059596"/>
    </source>
</evidence>
<keyword evidence="3" id="KW-1185">Reference proteome</keyword>
<gene>
    <name evidence="2" type="ORF">M5D96_003141</name>
</gene>
<proteinExistence type="predicted"/>
<reference evidence="2" key="1">
    <citation type="journal article" date="2023" name="Genome Biol. Evol.">
        <title>Long-read-based Genome Assembly of Drosophila gunungcola Reveals Fewer Chemosensory Genes in Flower-breeding Species.</title>
        <authorList>
            <person name="Negi A."/>
            <person name="Liao B.Y."/>
            <person name="Yeh S.D."/>
        </authorList>
    </citation>
    <scope>NUCLEOTIDE SEQUENCE</scope>
    <source>
        <strain evidence="2">Sukarami</strain>
    </source>
</reference>